<evidence type="ECO:0000256" key="6">
    <source>
        <dbReference type="ARBA" id="ARBA00022763"/>
    </source>
</evidence>
<dbReference type="InterPro" id="IPR003561">
    <property type="entry name" value="Mutator_MutT"/>
</dbReference>
<comment type="cofactor">
    <cofactor evidence="1 18">
        <name>Mg(2+)</name>
        <dbReference type="ChEBI" id="CHEBI:18420"/>
    </cofactor>
</comment>
<evidence type="ECO:0000256" key="17">
    <source>
        <dbReference type="PIRSR" id="PIRSR603561-1"/>
    </source>
</evidence>
<comment type="similarity">
    <text evidence="2">Belongs to the Nudix hydrolase family.</text>
</comment>
<evidence type="ECO:0000256" key="15">
    <source>
        <dbReference type="ARBA" id="ARBA00041979"/>
    </source>
</evidence>
<dbReference type="GO" id="GO:0006260">
    <property type="term" value="P:DNA replication"/>
    <property type="evidence" value="ECO:0007669"/>
    <property type="project" value="UniProtKB-KW"/>
</dbReference>
<dbReference type="GO" id="GO:0006281">
    <property type="term" value="P:DNA repair"/>
    <property type="evidence" value="ECO:0007669"/>
    <property type="project" value="UniProtKB-KW"/>
</dbReference>
<dbReference type="PANTHER" id="PTHR47707:SF1">
    <property type="entry name" value="NUDIX HYDROLASE FAMILY PROTEIN"/>
    <property type="match status" value="1"/>
</dbReference>
<evidence type="ECO:0000256" key="14">
    <source>
        <dbReference type="ARBA" id="ARBA00041592"/>
    </source>
</evidence>
<keyword evidence="8 18" id="KW-0460">Magnesium</keyword>
<dbReference type="PROSITE" id="PS51462">
    <property type="entry name" value="NUDIX"/>
    <property type="match status" value="1"/>
</dbReference>
<dbReference type="GO" id="GO:0035539">
    <property type="term" value="F:8-oxo-7,8-dihydrodeoxyguanosine triphosphate pyrophosphatase activity"/>
    <property type="evidence" value="ECO:0007669"/>
    <property type="project" value="UniProtKB-EC"/>
</dbReference>
<feature type="binding site" evidence="17">
    <location>
        <position position="31"/>
    </location>
    <ligand>
        <name>8-oxo-dGTP</name>
        <dbReference type="ChEBI" id="CHEBI:77896"/>
    </ligand>
</feature>
<dbReference type="InterPro" id="IPR029119">
    <property type="entry name" value="MutY_C"/>
</dbReference>
<dbReference type="InterPro" id="IPR020084">
    <property type="entry name" value="NUDIX_hydrolase_CS"/>
</dbReference>
<dbReference type="EMBL" id="PYVG01000003">
    <property type="protein sequence ID" value="PTB90135.1"/>
    <property type="molecule type" value="Genomic_DNA"/>
</dbReference>
<dbReference type="AlphaFoldDB" id="A0A2T4CUL5"/>
<name>A0A2T4CUL5_9GAMM</name>
<evidence type="ECO:0000256" key="7">
    <source>
        <dbReference type="ARBA" id="ARBA00022801"/>
    </source>
</evidence>
<comment type="catalytic activity">
    <reaction evidence="10">
        <text>8-oxo-dGTP + H2O = 8-oxo-dGMP + diphosphate + H(+)</text>
        <dbReference type="Rhea" id="RHEA:31575"/>
        <dbReference type="ChEBI" id="CHEBI:15377"/>
        <dbReference type="ChEBI" id="CHEBI:15378"/>
        <dbReference type="ChEBI" id="CHEBI:33019"/>
        <dbReference type="ChEBI" id="CHEBI:63224"/>
        <dbReference type="ChEBI" id="CHEBI:77896"/>
        <dbReference type="EC" id="3.6.1.55"/>
    </reaction>
</comment>
<comment type="caution">
    <text evidence="20">The sequence shown here is derived from an EMBL/GenBank/DDBJ whole genome shotgun (WGS) entry which is preliminary data.</text>
</comment>
<evidence type="ECO:0000256" key="8">
    <source>
        <dbReference type="ARBA" id="ARBA00022842"/>
    </source>
</evidence>
<feature type="binding site" evidence="17">
    <location>
        <position position="26"/>
    </location>
    <ligand>
        <name>8-oxo-dGTP</name>
        <dbReference type="ChEBI" id="CHEBI:77896"/>
    </ligand>
</feature>
<dbReference type="PANTHER" id="PTHR47707">
    <property type="entry name" value="8-OXO-DGTP DIPHOSPHATASE"/>
    <property type="match status" value="1"/>
</dbReference>
<evidence type="ECO:0000313" key="20">
    <source>
        <dbReference type="EMBL" id="PTB90135.1"/>
    </source>
</evidence>
<evidence type="ECO:0000256" key="12">
    <source>
        <dbReference type="ARBA" id="ARBA00038905"/>
    </source>
</evidence>
<dbReference type="SUPFAM" id="SSF55811">
    <property type="entry name" value="Nudix"/>
    <property type="match status" value="1"/>
</dbReference>
<evidence type="ECO:0000256" key="11">
    <source>
        <dbReference type="ARBA" id="ARBA00036904"/>
    </source>
</evidence>
<evidence type="ECO:0000259" key="19">
    <source>
        <dbReference type="PROSITE" id="PS51462"/>
    </source>
</evidence>
<dbReference type="EC" id="3.6.1.55" evidence="12"/>
<evidence type="ECO:0000256" key="1">
    <source>
        <dbReference type="ARBA" id="ARBA00001946"/>
    </source>
</evidence>
<feature type="binding site" evidence="18">
    <location>
        <position position="40"/>
    </location>
    <ligand>
        <name>Mg(2+)</name>
        <dbReference type="ChEBI" id="CHEBI:18420"/>
    </ligand>
</feature>
<dbReference type="InterPro" id="IPR047127">
    <property type="entry name" value="MutT-like"/>
</dbReference>
<comment type="catalytic activity">
    <reaction evidence="11">
        <text>8-oxo-GTP + H2O = 8-oxo-GMP + diphosphate + H(+)</text>
        <dbReference type="Rhea" id="RHEA:67616"/>
        <dbReference type="ChEBI" id="CHEBI:15377"/>
        <dbReference type="ChEBI" id="CHEBI:15378"/>
        <dbReference type="ChEBI" id="CHEBI:33019"/>
        <dbReference type="ChEBI" id="CHEBI:143553"/>
        <dbReference type="ChEBI" id="CHEBI:145694"/>
    </reaction>
</comment>
<keyword evidence="3" id="KW-0515">Mutator protein</keyword>
<dbReference type="Proteomes" id="UP000241514">
    <property type="component" value="Unassembled WGS sequence"/>
</dbReference>
<evidence type="ECO:0000256" key="4">
    <source>
        <dbReference type="ARBA" id="ARBA00022705"/>
    </source>
</evidence>
<feature type="binding site" evidence="17">
    <location>
        <position position="122"/>
    </location>
    <ligand>
        <name>8-oxo-dGTP</name>
        <dbReference type="ChEBI" id="CHEBI:77896"/>
    </ligand>
</feature>
<protein>
    <recommendedName>
        <fullName evidence="13">8-oxo-dGTP diphosphatase</fullName>
        <ecNumber evidence="12">3.6.1.55</ecNumber>
    </recommendedName>
    <alternativeName>
        <fullName evidence="16">7,8-dihydro-8-oxoguanine-triphosphatase</fullName>
    </alternativeName>
    <alternativeName>
        <fullName evidence="15">Mutator protein MutT</fullName>
    </alternativeName>
    <alternativeName>
        <fullName evidence="14">dGTP pyrophosphohydrolase</fullName>
    </alternativeName>
</protein>
<dbReference type="FunFam" id="3.90.79.10:FF:000014">
    <property type="entry name" value="8-oxo-dGTP diphosphatase MutT"/>
    <property type="match status" value="1"/>
</dbReference>
<evidence type="ECO:0000256" key="16">
    <source>
        <dbReference type="ARBA" id="ARBA00042798"/>
    </source>
</evidence>
<evidence type="ECO:0000256" key="2">
    <source>
        <dbReference type="ARBA" id="ARBA00005582"/>
    </source>
</evidence>
<dbReference type="GO" id="GO:0044716">
    <property type="term" value="F:8-oxo-GDP phosphatase activity"/>
    <property type="evidence" value="ECO:0007669"/>
    <property type="project" value="TreeGrafter"/>
</dbReference>
<dbReference type="InterPro" id="IPR000086">
    <property type="entry name" value="NUDIX_hydrolase_dom"/>
</dbReference>
<keyword evidence="4" id="KW-0235">DNA replication</keyword>
<dbReference type="GO" id="GO:0044715">
    <property type="term" value="F:8-oxo-dGDP phosphatase activity"/>
    <property type="evidence" value="ECO:0007669"/>
    <property type="project" value="TreeGrafter"/>
</dbReference>
<evidence type="ECO:0000256" key="9">
    <source>
        <dbReference type="ARBA" id="ARBA00023204"/>
    </source>
</evidence>
<evidence type="ECO:0000313" key="21">
    <source>
        <dbReference type="Proteomes" id="UP000241514"/>
    </source>
</evidence>
<dbReference type="Pfam" id="PF14815">
    <property type="entry name" value="NUDIX_4"/>
    <property type="match status" value="1"/>
</dbReference>
<dbReference type="Gene3D" id="3.90.79.10">
    <property type="entry name" value="Nucleoside Triphosphate Pyrophosphohydrolase"/>
    <property type="match status" value="1"/>
</dbReference>
<dbReference type="GO" id="GO:0008413">
    <property type="term" value="F:8-oxo-7,8-dihydroguanosine triphosphate pyrophosphatase activity"/>
    <property type="evidence" value="ECO:0007669"/>
    <property type="project" value="InterPro"/>
</dbReference>
<keyword evidence="9" id="KW-0234">DNA repair</keyword>
<feature type="binding site" evidence="17">
    <location>
        <begin position="37"/>
        <end position="40"/>
    </location>
    <ligand>
        <name>8-oxo-dGTP</name>
        <dbReference type="ChEBI" id="CHEBI:77896"/>
    </ligand>
</feature>
<reference evidence="20 21" key="1">
    <citation type="submission" date="2018-03" db="EMBL/GenBank/DDBJ databases">
        <title>Cross-interface Injection: A General Nanoliter Liquid Handling Method Applied to Single Cells Genome Amplification Automated Nanoliter Liquid Handling Applied to Single Cell Multiple Displacement Amplification.</title>
        <authorList>
            <person name="Yun J."/>
            <person name="Xu P."/>
            <person name="Xu J."/>
            <person name="Dai X."/>
            <person name="Wang Y."/>
            <person name="Zheng X."/>
            <person name="Cao C."/>
            <person name="Yi Q."/>
            <person name="Zhu Y."/>
            <person name="Wang L."/>
            <person name="Dong Z."/>
            <person name="Huang Y."/>
            <person name="Huang L."/>
            <person name="Du W."/>
        </authorList>
    </citation>
    <scope>NUCLEOTIDE SEQUENCE [LARGE SCALE GENOMIC DNA]</scope>
    <source>
        <strain evidence="20 21">A9-4</strain>
    </source>
</reference>
<dbReference type="InterPro" id="IPR020476">
    <property type="entry name" value="Nudix_hydrolase"/>
</dbReference>
<dbReference type="NCBIfam" id="TIGR00586">
    <property type="entry name" value="mutt"/>
    <property type="match status" value="1"/>
</dbReference>
<feature type="binding site" evidence="18">
    <location>
        <position position="60"/>
    </location>
    <ligand>
        <name>Mg(2+)</name>
        <dbReference type="ChEBI" id="CHEBI:18420"/>
    </ligand>
</feature>
<dbReference type="PROSITE" id="PS00893">
    <property type="entry name" value="NUDIX_BOX"/>
    <property type="match status" value="1"/>
</dbReference>
<evidence type="ECO:0000256" key="18">
    <source>
        <dbReference type="PIRSR" id="PIRSR603561-2"/>
    </source>
</evidence>
<dbReference type="PRINTS" id="PR00502">
    <property type="entry name" value="NUDIXFAMILY"/>
</dbReference>
<keyword evidence="6" id="KW-0227">DNA damage</keyword>
<dbReference type="InterPro" id="IPR015797">
    <property type="entry name" value="NUDIX_hydrolase-like_dom_sf"/>
</dbReference>
<keyword evidence="7" id="KW-0378">Hydrolase</keyword>
<dbReference type="CDD" id="cd03425">
    <property type="entry name" value="NUDIX_MutT_NudA_like"/>
    <property type="match status" value="1"/>
</dbReference>
<dbReference type="GO" id="GO:0046872">
    <property type="term" value="F:metal ion binding"/>
    <property type="evidence" value="ECO:0007669"/>
    <property type="project" value="UniProtKB-KW"/>
</dbReference>
<proteinExistence type="inferred from homology"/>
<evidence type="ECO:0000256" key="10">
    <source>
        <dbReference type="ARBA" id="ARBA00035861"/>
    </source>
</evidence>
<organism evidence="20 21">
    <name type="scientific">Pseudidiomarina aestuarii</name>
    <dbReference type="NCBI Taxonomy" id="624146"/>
    <lineage>
        <taxon>Bacteria</taxon>
        <taxon>Pseudomonadati</taxon>
        <taxon>Pseudomonadota</taxon>
        <taxon>Gammaproteobacteria</taxon>
        <taxon>Alteromonadales</taxon>
        <taxon>Idiomarinaceae</taxon>
        <taxon>Pseudidiomarina</taxon>
    </lineage>
</organism>
<accession>A0A2T4CUL5</accession>
<keyword evidence="5 18" id="KW-0479">Metal-binding</keyword>
<sequence length="131" mass="14977">MAKSNAIHVAVGVIENTDGAIFISRRHQHLHQGDKWEFPGGKVEADESVYDALCRELQEECNIQVTSATPFTVIQFDYPDKSVILDVWHVHSFTGTVHQREGQEWRWVDRSELEAYPFPEANTRIVNLLAT</sequence>
<gene>
    <name evidence="20" type="ORF">C9928_00855</name>
</gene>
<evidence type="ECO:0000256" key="13">
    <source>
        <dbReference type="ARBA" id="ARBA00040794"/>
    </source>
</evidence>
<evidence type="ECO:0000256" key="5">
    <source>
        <dbReference type="ARBA" id="ARBA00022723"/>
    </source>
</evidence>
<feature type="domain" description="Nudix hydrolase" evidence="19">
    <location>
        <begin position="6"/>
        <end position="131"/>
    </location>
</feature>
<evidence type="ECO:0000256" key="3">
    <source>
        <dbReference type="ARBA" id="ARBA00022457"/>
    </source>
</evidence>